<accession>A0A6J5M830</accession>
<name>A0A6J5M830_9CAUD</name>
<dbReference type="Pfam" id="PF07659">
    <property type="entry name" value="DUF1599"/>
    <property type="match status" value="1"/>
</dbReference>
<feature type="domain" description="Nucleotide modification associated" evidence="1">
    <location>
        <begin position="73"/>
        <end position="111"/>
    </location>
</feature>
<protein>
    <submittedName>
        <fullName evidence="2">Clostridium phage phiCTP1, Gp74</fullName>
    </submittedName>
</protein>
<sequence length="120" mass="13749">MSYNYTYKNPEVVKQIEEQYPEMTAEYKRIMMEGYETFCSKQSNYGPGNISVGTSLQTEDDVKLSLSGLFFRMNDKIQRIKQLVVLGKQDNVGEAIDDTFQDLGVYAIIAQLVKKGKWAK</sequence>
<evidence type="ECO:0000313" key="2">
    <source>
        <dbReference type="EMBL" id="CAB4143175.1"/>
    </source>
</evidence>
<gene>
    <name evidence="2" type="ORF">UFOVP449_130</name>
</gene>
<organism evidence="2">
    <name type="scientific">uncultured Caudovirales phage</name>
    <dbReference type="NCBI Taxonomy" id="2100421"/>
    <lineage>
        <taxon>Viruses</taxon>
        <taxon>Duplodnaviria</taxon>
        <taxon>Heunggongvirae</taxon>
        <taxon>Uroviricota</taxon>
        <taxon>Caudoviricetes</taxon>
        <taxon>Peduoviridae</taxon>
        <taxon>Maltschvirus</taxon>
        <taxon>Maltschvirus maltsch</taxon>
    </lineage>
</organism>
<proteinExistence type="predicted"/>
<reference evidence="2" key="1">
    <citation type="submission" date="2020-04" db="EMBL/GenBank/DDBJ databases">
        <authorList>
            <person name="Chiriac C."/>
            <person name="Salcher M."/>
            <person name="Ghai R."/>
            <person name="Kavagutti S V."/>
        </authorList>
    </citation>
    <scope>NUCLEOTIDE SEQUENCE</scope>
</reference>
<dbReference type="EMBL" id="LR796420">
    <property type="protein sequence ID" value="CAB4143175.1"/>
    <property type="molecule type" value="Genomic_DNA"/>
</dbReference>
<evidence type="ECO:0000259" key="1">
    <source>
        <dbReference type="Pfam" id="PF07659"/>
    </source>
</evidence>
<dbReference type="InterPro" id="IPR011630">
    <property type="entry name" value="DUF1599"/>
</dbReference>